<dbReference type="Proteomes" id="UP001050975">
    <property type="component" value="Unassembled WGS sequence"/>
</dbReference>
<reference evidence="1" key="1">
    <citation type="submission" date="2019-10" db="EMBL/GenBank/DDBJ databases">
        <title>Draft genome sequece of Microseira wollei NIES-4236.</title>
        <authorList>
            <person name="Yamaguchi H."/>
            <person name="Suzuki S."/>
            <person name="Kawachi M."/>
        </authorList>
    </citation>
    <scope>NUCLEOTIDE SEQUENCE</scope>
    <source>
        <strain evidence="1">NIES-4236</strain>
    </source>
</reference>
<protein>
    <recommendedName>
        <fullName evidence="3">Carrier domain-containing protein</fullName>
    </recommendedName>
</protein>
<keyword evidence="2" id="KW-1185">Reference proteome</keyword>
<name>A0AAV3XRK0_9CYAN</name>
<sequence length="95" mass="10231">MNPKDVEAKLIEVLQDIQSDSGYDGSQIKGTTCPLSDLEGFDSMLWPVAIGMLASTLNANIPNDKNIFLSEDGKRQLSISESAAIVCEIVNKGET</sequence>
<accession>A0AAV3XRK0</accession>
<proteinExistence type="predicted"/>
<evidence type="ECO:0008006" key="3">
    <source>
        <dbReference type="Google" id="ProtNLM"/>
    </source>
</evidence>
<dbReference type="EMBL" id="BLAY01000264">
    <property type="protein sequence ID" value="GET43875.1"/>
    <property type="molecule type" value="Genomic_DNA"/>
</dbReference>
<comment type="caution">
    <text evidence="1">The sequence shown here is derived from an EMBL/GenBank/DDBJ whole genome shotgun (WGS) entry which is preliminary data.</text>
</comment>
<dbReference type="RefSeq" id="WP_226593126.1">
    <property type="nucleotide sequence ID" value="NZ_BLAY01000264.1"/>
</dbReference>
<evidence type="ECO:0000313" key="1">
    <source>
        <dbReference type="EMBL" id="GET43875.1"/>
    </source>
</evidence>
<gene>
    <name evidence="1" type="ORF">MiSe_87010</name>
</gene>
<evidence type="ECO:0000313" key="2">
    <source>
        <dbReference type="Proteomes" id="UP001050975"/>
    </source>
</evidence>
<dbReference type="AlphaFoldDB" id="A0AAV3XRK0"/>
<organism evidence="1 2">
    <name type="scientific">Microseira wollei NIES-4236</name>
    <dbReference type="NCBI Taxonomy" id="2530354"/>
    <lineage>
        <taxon>Bacteria</taxon>
        <taxon>Bacillati</taxon>
        <taxon>Cyanobacteriota</taxon>
        <taxon>Cyanophyceae</taxon>
        <taxon>Oscillatoriophycideae</taxon>
        <taxon>Aerosakkonematales</taxon>
        <taxon>Aerosakkonemataceae</taxon>
        <taxon>Microseira</taxon>
    </lineage>
</organism>